<keyword evidence="4 9" id="KW-0418">Kinase</keyword>
<dbReference type="PANTHER" id="PTHR24421">
    <property type="entry name" value="NITRATE/NITRITE SENSOR PROTEIN NARX-RELATED"/>
    <property type="match status" value="1"/>
</dbReference>
<gene>
    <name evidence="9" type="ORF">SAMN05661091_4441</name>
</gene>
<dbReference type="EMBL" id="LT840184">
    <property type="protein sequence ID" value="SMF88885.1"/>
    <property type="molecule type" value="Genomic_DNA"/>
</dbReference>
<dbReference type="RefSeq" id="WP_210190603.1">
    <property type="nucleotide sequence ID" value="NZ_LT840184.1"/>
</dbReference>
<dbReference type="Proteomes" id="UP000192940">
    <property type="component" value="Chromosome I"/>
</dbReference>
<feature type="transmembrane region" description="Helical" evidence="7">
    <location>
        <begin position="172"/>
        <end position="195"/>
    </location>
</feature>
<dbReference type="InterPro" id="IPR050482">
    <property type="entry name" value="Sensor_HK_TwoCompSys"/>
</dbReference>
<dbReference type="InterPro" id="IPR036890">
    <property type="entry name" value="HATPase_C_sf"/>
</dbReference>
<evidence type="ECO:0000256" key="6">
    <source>
        <dbReference type="SAM" id="MobiDB-lite"/>
    </source>
</evidence>
<sequence length="784" mass="88834">MPSLKMKLPLFAAALLAGFLVMAVYIHLETIRHPYIGAVLEHDEIGWRVSSVDPSGKAAQGQVDRGDRALIVDGMPAETWFAGKTQASLVRATTSAFMRSDGSVYELRIETESDDVRKSLLAMLLEVLLLAIGLLAYRKNPGSHTVRRFSMMNYVMALVILTLYSTELALSNLLLALSSIWLPYLLLSFCVAFVLRAVPLMWTKALFVFRLLCALFSCYALWAMVQNEIPSWLRGTLHLVFMLTLLFILVMVRLYWRSLDSVEKNHALVLVAGLGFSLLPYLLLYAIPDLLGDGYFLAPEYALSGLVPLSAIFLYVLNKRSMVDMQVYLPRLVIHTLYYGGVFLLFSLAYRTKHPLWVVAIFSGFAAGTWAYRKHLYRSERSAEGRRKWLDQQKLKLSIQVAKTRNIQDILSLMSEALHHIVDVEGICVIWQDEEGTRPVVHGTGKYEYTGTGEDACWMERSFWERNFDFEYVASIASHAEKGGKGYLCMGPKRNLSMFSAEEKGLIDEICVEAVRLLTNTRLLVGLHKEFQRTKEQNAAFERHVSDIRQTNRLLLEAQQAERIRLSYALHDHLLQNLIFLSRDLEELADQGRVDSKRVAAWLKCVYDSQQEIRVLCDELYPHIVDKADLEESLRWLLRTAGEKGGLNVSLHYHWHAEAPPPDPILKSNLFRIIRELVHNVLKHAEASRLDVYLNLEPIGVICCVVSDDGKGFDATAFPDHIASIDGGHLGLISVNSQIGYLGGEMDIQSKPGKGALITLRLRPQHHEQREGEKHERQYQSDFA</sequence>
<evidence type="ECO:0000313" key="10">
    <source>
        <dbReference type="Proteomes" id="UP000192940"/>
    </source>
</evidence>
<feature type="transmembrane region" description="Helical" evidence="7">
    <location>
        <begin position="120"/>
        <end position="137"/>
    </location>
</feature>
<comment type="catalytic activity">
    <reaction evidence="1">
        <text>ATP + protein L-histidine = ADP + protein N-phospho-L-histidine.</text>
        <dbReference type="EC" id="2.7.13.3"/>
    </reaction>
</comment>
<protein>
    <recommendedName>
        <fullName evidence="2">histidine kinase</fullName>
        <ecNumber evidence="2">2.7.13.3</ecNumber>
    </recommendedName>
</protein>
<dbReference type="InterPro" id="IPR003594">
    <property type="entry name" value="HATPase_dom"/>
</dbReference>
<name>A0A1X7HLF3_9BACL</name>
<dbReference type="SUPFAM" id="SSF55874">
    <property type="entry name" value="ATPase domain of HSP90 chaperone/DNA topoisomerase II/histidine kinase"/>
    <property type="match status" value="1"/>
</dbReference>
<evidence type="ECO:0000256" key="7">
    <source>
        <dbReference type="SAM" id="Phobius"/>
    </source>
</evidence>
<dbReference type="Pfam" id="PF02518">
    <property type="entry name" value="HATPase_c"/>
    <property type="match status" value="1"/>
</dbReference>
<keyword evidence="5" id="KW-0902">Two-component regulatory system</keyword>
<feature type="transmembrane region" description="Helical" evidence="7">
    <location>
        <begin position="268"/>
        <end position="288"/>
    </location>
</feature>
<evidence type="ECO:0000256" key="2">
    <source>
        <dbReference type="ARBA" id="ARBA00012438"/>
    </source>
</evidence>
<dbReference type="CDD" id="cd16917">
    <property type="entry name" value="HATPase_UhpB-NarQ-NarX-like"/>
    <property type="match status" value="1"/>
</dbReference>
<dbReference type="Gene3D" id="3.30.565.10">
    <property type="entry name" value="Histidine kinase-like ATPase, C-terminal domain"/>
    <property type="match status" value="1"/>
</dbReference>
<feature type="domain" description="Histidine kinase/HSP90-like ATPase" evidence="8">
    <location>
        <begin position="665"/>
        <end position="766"/>
    </location>
</feature>
<evidence type="ECO:0000256" key="1">
    <source>
        <dbReference type="ARBA" id="ARBA00000085"/>
    </source>
</evidence>
<dbReference type="AlphaFoldDB" id="A0A1X7HLF3"/>
<evidence type="ECO:0000256" key="3">
    <source>
        <dbReference type="ARBA" id="ARBA00022679"/>
    </source>
</evidence>
<dbReference type="PANTHER" id="PTHR24421:SF10">
    <property type="entry name" value="NITRATE_NITRITE SENSOR PROTEIN NARQ"/>
    <property type="match status" value="1"/>
</dbReference>
<feature type="compositionally biased region" description="Basic and acidic residues" evidence="6">
    <location>
        <begin position="765"/>
        <end position="784"/>
    </location>
</feature>
<evidence type="ECO:0000256" key="4">
    <source>
        <dbReference type="ARBA" id="ARBA00022777"/>
    </source>
</evidence>
<keyword evidence="7" id="KW-0812">Transmembrane</keyword>
<feature type="transmembrane region" description="Helical" evidence="7">
    <location>
        <begin position="329"/>
        <end position="350"/>
    </location>
</feature>
<evidence type="ECO:0000313" key="9">
    <source>
        <dbReference type="EMBL" id="SMF88885.1"/>
    </source>
</evidence>
<accession>A0A1X7HLF3</accession>
<feature type="transmembrane region" description="Helical" evidence="7">
    <location>
        <begin position="149"/>
        <end position="166"/>
    </location>
</feature>
<dbReference type="GO" id="GO:0000160">
    <property type="term" value="P:phosphorelay signal transduction system"/>
    <property type="evidence" value="ECO:0007669"/>
    <property type="project" value="UniProtKB-KW"/>
</dbReference>
<organism evidence="9 10">
    <name type="scientific">Paenibacillus uliginis N3/975</name>
    <dbReference type="NCBI Taxonomy" id="1313296"/>
    <lineage>
        <taxon>Bacteria</taxon>
        <taxon>Bacillati</taxon>
        <taxon>Bacillota</taxon>
        <taxon>Bacilli</taxon>
        <taxon>Bacillales</taxon>
        <taxon>Paenibacillaceae</taxon>
        <taxon>Paenibacillus</taxon>
    </lineage>
</organism>
<feature type="transmembrane region" description="Helical" evidence="7">
    <location>
        <begin position="294"/>
        <end position="317"/>
    </location>
</feature>
<evidence type="ECO:0000256" key="5">
    <source>
        <dbReference type="ARBA" id="ARBA00023012"/>
    </source>
</evidence>
<feature type="region of interest" description="Disordered" evidence="6">
    <location>
        <begin position="763"/>
        <end position="784"/>
    </location>
</feature>
<dbReference type="SMART" id="SM00387">
    <property type="entry name" value="HATPase_c"/>
    <property type="match status" value="1"/>
</dbReference>
<feature type="transmembrane region" description="Helical" evidence="7">
    <location>
        <begin position="356"/>
        <end position="372"/>
    </location>
</feature>
<proteinExistence type="predicted"/>
<keyword evidence="10" id="KW-1185">Reference proteome</keyword>
<keyword evidence="7" id="KW-1133">Transmembrane helix</keyword>
<feature type="transmembrane region" description="Helical" evidence="7">
    <location>
        <begin position="207"/>
        <end position="225"/>
    </location>
</feature>
<keyword evidence="3" id="KW-0808">Transferase</keyword>
<reference evidence="9 10" key="1">
    <citation type="submission" date="2017-04" db="EMBL/GenBank/DDBJ databases">
        <authorList>
            <person name="Afonso C.L."/>
            <person name="Miller P.J."/>
            <person name="Scott M.A."/>
            <person name="Spackman E."/>
            <person name="Goraichik I."/>
            <person name="Dimitrov K.M."/>
            <person name="Suarez D.L."/>
            <person name="Swayne D.E."/>
        </authorList>
    </citation>
    <scope>NUCLEOTIDE SEQUENCE [LARGE SCALE GENOMIC DNA]</scope>
    <source>
        <strain evidence="9 10">N3/975</strain>
    </source>
</reference>
<dbReference type="GO" id="GO:0004673">
    <property type="term" value="F:protein histidine kinase activity"/>
    <property type="evidence" value="ECO:0007669"/>
    <property type="project" value="UniProtKB-EC"/>
</dbReference>
<dbReference type="EC" id="2.7.13.3" evidence="2"/>
<dbReference type="STRING" id="1313296.SAMN05661091_4441"/>
<keyword evidence="7" id="KW-0472">Membrane</keyword>
<evidence type="ECO:0000259" key="8">
    <source>
        <dbReference type="SMART" id="SM00387"/>
    </source>
</evidence>
<feature type="transmembrane region" description="Helical" evidence="7">
    <location>
        <begin position="237"/>
        <end position="256"/>
    </location>
</feature>